<comment type="caution">
    <text evidence="2">The sequence shown here is derived from an EMBL/GenBank/DDBJ whole genome shotgun (WGS) entry which is preliminary data.</text>
</comment>
<protein>
    <submittedName>
        <fullName evidence="2">Surface polysaccharide O-acyltransferase-like enzyme</fullName>
    </submittedName>
</protein>
<keyword evidence="1" id="KW-0812">Transmembrane</keyword>
<organism evidence="2 3">
    <name type="scientific">Xanthobacter agilis</name>
    <dbReference type="NCBI Taxonomy" id="47492"/>
    <lineage>
        <taxon>Bacteria</taxon>
        <taxon>Pseudomonadati</taxon>
        <taxon>Pseudomonadota</taxon>
        <taxon>Alphaproteobacteria</taxon>
        <taxon>Hyphomicrobiales</taxon>
        <taxon>Xanthobacteraceae</taxon>
        <taxon>Xanthobacter</taxon>
    </lineage>
</organism>
<evidence type="ECO:0000256" key="1">
    <source>
        <dbReference type="SAM" id="Phobius"/>
    </source>
</evidence>
<evidence type="ECO:0000313" key="3">
    <source>
        <dbReference type="Proteomes" id="UP001241747"/>
    </source>
</evidence>
<keyword evidence="3" id="KW-1185">Reference proteome</keyword>
<feature type="transmembrane region" description="Helical" evidence="1">
    <location>
        <begin position="60"/>
        <end position="85"/>
    </location>
</feature>
<name>A0ABU0LBT4_XANAG</name>
<gene>
    <name evidence="2" type="ORF">QOZ94_001342</name>
</gene>
<accession>A0ABU0LBT4</accession>
<feature type="transmembrane region" description="Helical" evidence="1">
    <location>
        <begin position="30"/>
        <end position="54"/>
    </location>
</feature>
<keyword evidence="1" id="KW-0472">Membrane</keyword>
<dbReference type="EMBL" id="JAUSVY010000002">
    <property type="protein sequence ID" value="MDQ0504568.1"/>
    <property type="molecule type" value="Genomic_DNA"/>
</dbReference>
<reference evidence="2 3" key="1">
    <citation type="submission" date="2023-07" db="EMBL/GenBank/DDBJ databases">
        <title>Genomic Encyclopedia of Type Strains, Phase IV (KMG-IV): sequencing the most valuable type-strain genomes for metagenomic binning, comparative biology and taxonomic classification.</title>
        <authorList>
            <person name="Goeker M."/>
        </authorList>
    </citation>
    <scope>NUCLEOTIDE SEQUENCE [LARGE SCALE GENOMIC DNA]</scope>
    <source>
        <strain evidence="2 3">DSM 3770</strain>
    </source>
</reference>
<evidence type="ECO:0000313" key="2">
    <source>
        <dbReference type="EMBL" id="MDQ0504568.1"/>
    </source>
</evidence>
<keyword evidence="1" id="KW-1133">Transmembrane helix</keyword>
<sequence>MVGSLLFLVSGYLAFVETSRRYWIWRPKSLAWQIVFANLIGCVAFMIAAVLAYVPDGAEAWWIPVLANIQLFAGALGFLIGSVLAMRESGSAAAG</sequence>
<proteinExistence type="predicted"/>
<dbReference type="RefSeq" id="WP_237344960.1">
    <property type="nucleotide sequence ID" value="NZ_JABWGX010000007.1"/>
</dbReference>
<dbReference type="Proteomes" id="UP001241747">
    <property type="component" value="Unassembled WGS sequence"/>
</dbReference>